<organism evidence="5 6">
    <name type="scientific">Kordiimonas sediminis</name>
    <dbReference type="NCBI Taxonomy" id="1735581"/>
    <lineage>
        <taxon>Bacteria</taxon>
        <taxon>Pseudomonadati</taxon>
        <taxon>Pseudomonadota</taxon>
        <taxon>Alphaproteobacteria</taxon>
        <taxon>Kordiimonadales</taxon>
        <taxon>Kordiimonadaceae</taxon>
        <taxon>Kordiimonas</taxon>
    </lineage>
</organism>
<evidence type="ECO:0000256" key="2">
    <source>
        <dbReference type="ARBA" id="ARBA00023015"/>
    </source>
</evidence>
<dbReference type="PIRSF" id="PIRSF019455">
    <property type="entry name" value="CopR_AtkY"/>
    <property type="match status" value="1"/>
</dbReference>
<dbReference type="Gene3D" id="1.10.10.10">
    <property type="entry name" value="Winged helix-like DNA-binding domain superfamily/Winged helix DNA-binding domain"/>
    <property type="match status" value="1"/>
</dbReference>
<protein>
    <submittedName>
        <fullName evidence="5">Transcriptional regulator</fullName>
    </submittedName>
</protein>
<dbReference type="SUPFAM" id="SSF46785">
    <property type="entry name" value="Winged helix' DNA-binding domain"/>
    <property type="match status" value="1"/>
</dbReference>
<evidence type="ECO:0000256" key="3">
    <source>
        <dbReference type="ARBA" id="ARBA00023125"/>
    </source>
</evidence>
<evidence type="ECO:0000256" key="4">
    <source>
        <dbReference type="ARBA" id="ARBA00023163"/>
    </source>
</evidence>
<sequence length="125" mass="13943">MSEKVKLSDQQYQIVETLCHLQGGSARDVLNNLPDQSLAYTTVATILTRLEKKGVLSSETVGRERVYTPEISVSEIKRSMVGGLISTLFKGDSKALLAHLVREGDVDPNELEDLRQLLDKKEEQE</sequence>
<comment type="similarity">
    <text evidence="1">Belongs to the BlaI transcriptional regulatory family.</text>
</comment>
<accession>A0A919ASC2</accession>
<evidence type="ECO:0000313" key="6">
    <source>
        <dbReference type="Proteomes" id="UP000630923"/>
    </source>
</evidence>
<reference evidence="5" key="1">
    <citation type="journal article" date="2014" name="Int. J. Syst. Evol. Microbiol.">
        <title>Complete genome sequence of Corynebacterium casei LMG S-19264T (=DSM 44701T), isolated from a smear-ripened cheese.</title>
        <authorList>
            <consortium name="US DOE Joint Genome Institute (JGI-PGF)"/>
            <person name="Walter F."/>
            <person name="Albersmeier A."/>
            <person name="Kalinowski J."/>
            <person name="Ruckert C."/>
        </authorList>
    </citation>
    <scope>NUCLEOTIDE SEQUENCE</scope>
    <source>
        <strain evidence="5">KCTC 42590</strain>
    </source>
</reference>
<comment type="caution">
    <text evidence="5">The sequence shown here is derived from an EMBL/GenBank/DDBJ whole genome shotgun (WGS) entry which is preliminary data.</text>
</comment>
<dbReference type="Gene3D" id="1.10.4040.10">
    <property type="entry name" value="Penicillinase repressor domain"/>
    <property type="match status" value="1"/>
</dbReference>
<dbReference type="InterPro" id="IPR005650">
    <property type="entry name" value="BlaI_family"/>
</dbReference>
<dbReference type="InterPro" id="IPR036390">
    <property type="entry name" value="WH_DNA-bd_sf"/>
</dbReference>
<dbReference type="AlphaFoldDB" id="A0A919ASC2"/>
<keyword evidence="2" id="KW-0805">Transcription regulation</keyword>
<gene>
    <name evidence="5" type="ORF">GCM10017044_16720</name>
</gene>
<dbReference type="Pfam" id="PF03965">
    <property type="entry name" value="Penicillinase_R"/>
    <property type="match status" value="1"/>
</dbReference>
<dbReference type="GO" id="GO:0003677">
    <property type="term" value="F:DNA binding"/>
    <property type="evidence" value="ECO:0007669"/>
    <property type="project" value="UniProtKB-KW"/>
</dbReference>
<reference evidence="5" key="2">
    <citation type="submission" date="2020-09" db="EMBL/GenBank/DDBJ databases">
        <authorList>
            <person name="Sun Q."/>
            <person name="Kim S."/>
        </authorList>
    </citation>
    <scope>NUCLEOTIDE SEQUENCE</scope>
    <source>
        <strain evidence="5">KCTC 42590</strain>
    </source>
</reference>
<evidence type="ECO:0000256" key="1">
    <source>
        <dbReference type="ARBA" id="ARBA00011046"/>
    </source>
</evidence>
<keyword evidence="4" id="KW-0804">Transcription</keyword>
<dbReference type="InterPro" id="IPR036388">
    <property type="entry name" value="WH-like_DNA-bd_sf"/>
</dbReference>
<dbReference type="GO" id="GO:0045892">
    <property type="term" value="P:negative regulation of DNA-templated transcription"/>
    <property type="evidence" value="ECO:0007669"/>
    <property type="project" value="InterPro"/>
</dbReference>
<evidence type="ECO:0000313" key="5">
    <source>
        <dbReference type="EMBL" id="GHF22976.1"/>
    </source>
</evidence>
<dbReference type="Proteomes" id="UP000630923">
    <property type="component" value="Unassembled WGS sequence"/>
</dbReference>
<proteinExistence type="inferred from homology"/>
<name>A0A919ASC2_9PROT</name>
<dbReference type="RefSeq" id="WP_191251908.1">
    <property type="nucleotide sequence ID" value="NZ_BNCI01000002.1"/>
</dbReference>
<keyword evidence="6" id="KW-1185">Reference proteome</keyword>
<keyword evidence="3" id="KW-0238">DNA-binding</keyword>
<dbReference type="EMBL" id="BNCI01000002">
    <property type="protein sequence ID" value="GHF22976.1"/>
    <property type="molecule type" value="Genomic_DNA"/>
</dbReference>